<dbReference type="EMBL" id="CP119108">
    <property type="protein sequence ID" value="WEG09482.1"/>
    <property type="molecule type" value="Genomic_DNA"/>
</dbReference>
<accession>A0ABY8C158</accession>
<feature type="transmembrane region" description="Helical" evidence="1">
    <location>
        <begin position="301"/>
        <end position="323"/>
    </location>
</feature>
<feature type="transmembrane region" description="Helical" evidence="1">
    <location>
        <begin position="262"/>
        <end position="281"/>
    </location>
</feature>
<feature type="transmembrane region" description="Helical" evidence="1">
    <location>
        <begin position="195"/>
        <end position="217"/>
    </location>
</feature>
<feature type="transmembrane region" description="Helical" evidence="1">
    <location>
        <begin position="335"/>
        <end position="358"/>
    </location>
</feature>
<gene>
    <name evidence="2" type="ORF">PU630_02635</name>
</gene>
<evidence type="ECO:0000313" key="2">
    <source>
        <dbReference type="EMBL" id="WEG09482.1"/>
    </source>
</evidence>
<keyword evidence="3" id="KW-1185">Reference proteome</keyword>
<name>A0ABY8C158_9MICO</name>
<feature type="transmembrane region" description="Helical" evidence="1">
    <location>
        <begin position="370"/>
        <end position="389"/>
    </location>
</feature>
<dbReference type="Proteomes" id="UP001214553">
    <property type="component" value="Chromosome"/>
</dbReference>
<reference evidence="2 3" key="1">
    <citation type="submission" date="2023-03" db="EMBL/GenBank/DDBJ databases">
        <title>Genome sequence of Microbacterium sp. KACC 23027.</title>
        <authorList>
            <person name="Kim S."/>
            <person name="Heo J."/>
            <person name="Kwon S.-W."/>
        </authorList>
    </citation>
    <scope>NUCLEOTIDE SEQUENCE [LARGE SCALE GENOMIC DNA]</scope>
    <source>
        <strain evidence="2 3">KACC 23027</strain>
    </source>
</reference>
<evidence type="ECO:0000313" key="3">
    <source>
        <dbReference type="Proteomes" id="UP001214553"/>
    </source>
</evidence>
<keyword evidence="1" id="KW-0472">Membrane</keyword>
<protein>
    <recommendedName>
        <fullName evidence="4">ABC transporter permease</fullName>
    </recommendedName>
</protein>
<dbReference type="RefSeq" id="WP_275278806.1">
    <property type="nucleotide sequence ID" value="NZ_CP119108.1"/>
</dbReference>
<sequence>MSNAQLPQSLRRADRAWQNEGWVPSLSIFVLTILAIGVLGSRVSMAADGASDLRSADAIGATALAMLHQAFDALANAGVFLAPAAPWVVESLIALVVAAVAIPALRDLSARSASDESELVEVLARRVLALQDDADAIGLRREVPGLALDQALREFAGVFGQAIAVLAAVMWTTTIAATARVWLGWSTADPVLEQATGVLFVAPFVIAIAAVTSLYRITPDRMRLRRLVAMLLDERATRARASAFTPTYSLRTAVFLRWSSRVGGVVLLAVLWIVGLAAPLLTTGSSWDAVFGSPLDVAAVFIQALLIVAIVWALFDGVASGLVMSRFWLGGRVGVVCIIICGLLLAVLTISFAVVVIARTVADHDWWSSALFTAFLVIPTVSMGLPVAVPWRRALRFIPGYAQLPSLERARDRLIKTYSDEINLRLTPAPPVEKRMRWRRRLERPLRAH</sequence>
<evidence type="ECO:0008006" key="4">
    <source>
        <dbReference type="Google" id="ProtNLM"/>
    </source>
</evidence>
<keyword evidence="1" id="KW-1133">Transmembrane helix</keyword>
<feature type="transmembrane region" description="Helical" evidence="1">
    <location>
        <begin position="84"/>
        <end position="105"/>
    </location>
</feature>
<organism evidence="2 3">
    <name type="scientific">Microbacterium horticulturae</name>
    <dbReference type="NCBI Taxonomy" id="3028316"/>
    <lineage>
        <taxon>Bacteria</taxon>
        <taxon>Bacillati</taxon>
        <taxon>Actinomycetota</taxon>
        <taxon>Actinomycetes</taxon>
        <taxon>Micrococcales</taxon>
        <taxon>Microbacteriaceae</taxon>
        <taxon>Microbacterium</taxon>
    </lineage>
</organism>
<keyword evidence="1" id="KW-0812">Transmembrane</keyword>
<feature type="transmembrane region" description="Helical" evidence="1">
    <location>
        <begin position="162"/>
        <end position="183"/>
    </location>
</feature>
<evidence type="ECO:0000256" key="1">
    <source>
        <dbReference type="SAM" id="Phobius"/>
    </source>
</evidence>
<proteinExistence type="predicted"/>
<feature type="transmembrane region" description="Helical" evidence="1">
    <location>
        <begin position="21"/>
        <end position="40"/>
    </location>
</feature>